<dbReference type="EMBL" id="MHIP01000049">
    <property type="protein sequence ID" value="OGY53699.1"/>
    <property type="molecule type" value="Genomic_DNA"/>
</dbReference>
<evidence type="ECO:0000313" key="2">
    <source>
        <dbReference type="EMBL" id="OGY53699.1"/>
    </source>
</evidence>
<dbReference type="PANTHER" id="PTHR19328:SF13">
    <property type="entry name" value="HIPL1 PROTEIN"/>
    <property type="match status" value="1"/>
</dbReference>
<gene>
    <name evidence="2" type="ORF">A3A24_00810</name>
</gene>
<protein>
    <recommendedName>
        <fullName evidence="1">Glucose/Sorbosone dehydrogenase domain-containing protein</fullName>
    </recommendedName>
</protein>
<dbReference type="InterPro" id="IPR012938">
    <property type="entry name" value="Glc/Sorbosone_DH"/>
</dbReference>
<dbReference type="Proteomes" id="UP000176512">
    <property type="component" value="Unassembled WGS sequence"/>
</dbReference>
<feature type="domain" description="Glucose/Sorbosone dehydrogenase" evidence="1">
    <location>
        <begin position="71"/>
        <end position="366"/>
    </location>
</feature>
<name>A0A1G1YN24_9BACT</name>
<organism evidence="2 3">
    <name type="scientific">Candidatus Buchananbacteria bacterium RIFCSPLOWO2_01_FULL_46_12</name>
    <dbReference type="NCBI Taxonomy" id="1797546"/>
    <lineage>
        <taxon>Bacteria</taxon>
        <taxon>Candidatus Buchananiibacteriota</taxon>
    </lineage>
</organism>
<sequence length="385" mass="42376">MKKSLISLALIIVTTVLAGYFLKDRLTPLFFRPTLPAVNLGVNLPNILPTNKPTQPPANQVPDWAVVAENLSIPWAVAFLPSGEMLVTERPGNLLKIGLDKTVIKIEGVRHVGEGGLQGLTLHPNFANNNSIYLFLTAQGKNGLINRVERYQLIGEQLENRTVIIDNLPGAQFHDGGRLAFGPDQKLYITTGDASQSSQAQNLNYLGGKILRLNDDGSTPDDNPFENSPVWSYGHRNPQGLAWDDQGRLWATEHGRSGAQSGYDELNLIEAGKNYGWPNIQGDETQAGMTKPVIHSGPNSTWAPAGALYFNQSIFFTGLRGEALYQYQLETKELKTHFFQAFGRLRAVTLGPDGFFYLSTSNTDGRGSVRDKDDKIIKINPAIFE</sequence>
<accession>A0A1G1YN24</accession>
<dbReference type="Pfam" id="PF07995">
    <property type="entry name" value="GSDH"/>
    <property type="match status" value="1"/>
</dbReference>
<dbReference type="InterPro" id="IPR011042">
    <property type="entry name" value="6-blade_b-propeller_TolB-like"/>
</dbReference>
<dbReference type="InterPro" id="IPR011041">
    <property type="entry name" value="Quinoprot_gluc/sorb_DH_b-prop"/>
</dbReference>
<evidence type="ECO:0000259" key="1">
    <source>
        <dbReference type="Pfam" id="PF07995"/>
    </source>
</evidence>
<dbReference type="AlphaFoldDB" id="A0A1G1YN24"/>
<dbReference type="PANTHER" id="PTHR19328">
    <property type="entry name" value="HEDGEHOG-INTERACTING PROTEIN"/>
    <property type="match status" value="1"/>
</dbReference>
<proteinExistence type="predicted"/>
<comment type="caution">
    <text evidence="2">The sequence shown here is derived from an EMBL/GenBank/DDBJ whole genome shotgun (WGS) entry which is preliminary data.</text>
</comment>
<evidence type="ECO:0000313" key="3">
    <source>
        <dbReference type="Proteomes" id="UP000176512"/>
    </source>
</evidence>
<reference evidence="2 3" key="1">
    <citation type="journal article" date="2016" name="Nat. Commun.">
        <title>Thousands of microbial genomes shed light on interconnected biogeochemical processes in an aquifer system.</title>
        <authorList>
            <person name="Anantharaman K."/>
            <person name="Brown C.T."/>
            <person name="Hug L.A."/>
            <person name="Sharon I."/>
            <person name="Castelle C.J."/>
            <person name="Probst A.J."/>
            <person name="Thomas B.C."/>
            <person name="Singh A."/>
            <person name="Wilkins M.J."/>
            <person name="Karaoz U."/>
            <person name="Brodie E.L."/>
            <person name="Williams K.H."/>
            <person name="Hubbard S.S."/>
            <person name="Banfield J.F."/>
        </authorList>
    </citation>
    <scope>NUCLEOTIDE SEQUENCE [LARGE SCALE GENOMIC DNA]</scope>
</reference>
<dbReference type="Gene3D" id="2.120.10.30">
    <property type="entry name" value="TolB, C-terminal domain"/>
    <property type="match status" value="1"/>
</dbReference>
<dbReference type="SUPFAM" id="SSF50952">
    <property type="entry name" value="Soluble quinoprotein glucose dehydrogenase"/>
    <property type="match status" value="1"/>
</dbReference>